<name>A0ABQ0E2A7_9PORP</name>
<accession>A0ABQ0E2A7</accession>
<sequence length="686" mass="79265">MRPLRLLAYLNSLLLLMLFGIKLSHAQEDNVNTAMLTGIYPDDPELIHRKESLKAFTMHPYIFRLSQAAPDTTFLNYYRRAFPEGSSLALAYNGNAVGPRLLQTYFDRAKEWNPFVFGNAYKGLLYEADKVLFYDTQSPYSDVSYSRHGAVPQREELFDMTLAINFGKHLNLGGDFAYWFSRGKYIAQRSKAVSYRLFGSLNLDHYELYTWVGNNYFRMTENGGIADDSYITHPEQYASARRNIEAIEIPVRFPSGVGNSHFVGQAHLNHRYNFGKKHYFLVGNTLPNGRPAEQDTSIFVSFASIEHRFEYYKGTRIFVGNNEELSKVYPQHNAYWWERTRKDKEKSAIQFEPFDSTRYTKINNTIALSLREGFRPWVKFGLTAYVRLQNQFYFMRDTIPENNGRSRDFSTYIGANISRTGGNGLLQFDVTGEMAPVGHDAGNIRLDGNISTLFKLWKVPVNIKAFGYFHNLKPPVFIEHHRGSYLRWDKDFGFMQKLLLGGVLSAPSWGTSISVSSATLRNTIYFDEDFMPYQHEGIVQILEARLRHKLNWRILNWNLEASYQMTSNASVIPLPMLSAYASVYLDFYVAKVMRTQLGIDGYFHTRYHAPYYDPATQQFINQKSTSVGNYPLLNIFANFKLRRCRFFLVYYNAAELFLNPSERFSLAHYPVDPAGLRIGISFDFNN</sequence>
<organism evidence="1 2">
    <name type="scientific">Porphyromonas miyakawae</name>
    <dbReference type="NCBI Taxonomy" id="3137470"/>
    <lineage>
        <taxon>Bacteria</taxon>
        <taxon>Pseudomonadati</taxon>
        <taxon>Bacteroidota</taxon>
        <taxon>Bacteroidia</taxon>
        <taxon>Bacteroidales</taxon>
        <taxon>Porphyromonadaceae</taxon>
        <taxon>Porphyromonas</taxon>
    </lineage>
</organism>
<proteinExistence type="predicted"/>
<gene>
    <name evidence="1" type="ORF">Tsumi_09550</name>
</gene>
<reference evidence="1 2" key="1">
    <citation type="journal article" date="2025" name="Int. J. Syst. Evol. Microbiol.">
        <title>Desulfovibrio falkowii sp. nov., Porphyromonas miyakawae sp. nov., Mediterraneibacter flintii sp. nov. and Owariibacterium komagatae gen. nov., sp. nov., isolated from human faeces.</title>
        <authorList>
            <person name="Hamaguchi T."/>
            <person name="Ohara M."/>
            <person name="Hisatomi A."/>
            <person name="Sekiguchi K."/>
            <person name="Takeda J.I."/>
            <person name="Ueyama J."/>
            <person name="Ito M."/>
            <person name="Nishiwaki H."/>
            <person name="Ogi T."/>
            <person name="Hirayama M."/>
            <person name="Ohkuma M."/>
            <person name="Sakamoto M."/>
            <person name="Ohno K."/>
        </authorList>
    </citation>
    <scope>NUCLEOTIDE SEQUENCE [LARGE SCALE GENOMIC DNA]</scope>
    <source>
        <strain evidence="1 2">13CB11C</strain>
    </source>
</reference>
<dbReference type="Pfam" id="PF14121">
    <property type="entry name" value="Porin_10"/>
    <property type="match status" value="1"/>
</dbReference>
<dbReference type="EMBL" id="BAAFSF010000002">
    <property type="protein sequence ID" value="GAB1251850.1"/>
    <property type="molecule type" value="Genomic_DNA"/>
</dbReference>
<comment type="caution">
    <text evidence="1">The sequence shown here is derived from an EMBL/GenBank/DDBJ whole genome shotgun (WGS) entry which is preliminary data.</text>
</comment>
<dbReference type="Proteomes" id="UP001628220">
    <property type="component" value="Unassembled WGS sequence"/>
</dbReference>
<dbReference type="InterPro" id="IPR025631">
    <property type="entry name" value="Porin_10"/>
</dbReference>
<protein>
    <submittedName>
        <fullName evidence="1">Porin</fullName>
    </submittedName>
</protein>
<evidence type="ECO:0000313" key="2">
    <source>
        <dbReference type="Proteomes" id="UP001628220"/>
    </source>
</evidence>
<evidence type="ECO:0000313" key="1">
    <source>
        <dbReference type="EMBL" id="GAB1251850.1"/>
    </source>
</evidence>
<keyword evidence="2" id="KW-1185">Reference proteome</keyword>
<dbReference type="RefSeq" id="WP_411915667.1">
    <property type="nucleotide sequence ID" value="NZ_BAAFSF010000002.1"/>
</dbReference>